<dbReference type="GO" id="GO:0004298">
    <property type="term" value="F:threonine-type endopeptidase activity"/>
    <property type="evidence" value="ECO:0007669"/>
    <property type="project" value="UniProtKB-KW"/>
</dbReference>
<dbReference type="SUPFAM" id="SSF56235">
    <property type="entry name" value="N-terminal nucleophile aminohydrolases (Ntn hydrolases)"/>
    <property type="match status" value="1"/>
</dbReference>
<dbReference type="InterPro" id="IPR001353">
    <property type="entry name" value="Proteasome_sua/b"/>
</dbReference>
<comment type="catalytic activity">
    <reaction evidence="1">
        <text>Cleavage of peptide bonds with very broad specificity.</text>
        <dbReference type="EC" id="3.4.25.1"/>
    </reaction>
</comment>
<dbReference type="EMBL" id="BT081222">
    <property type="protein sequence ID" value="ACO15646.1"/>
    <property type="molecule type" value="mRNA"/>
</dbReference>
<evidence type="ECO:0000313" key="11">
    <source>
        <dbReference type="EMBL" id="ACO15646.1"/>
    </source>
</evidence>
<evidence type="ECO:0000256" key="10">
    <source>
        <dbReference type="PIRSR" id="PIRSR600243-1"/>
    </source>
</evidence>
<dbReference type="AlphaFoldDB" id="C1C2Z3"/>
<evidence type="ECO:0000256" key="2">
    <source>
        <dbReference type="ARBA" id="ARBA00004123"/>
    </source>
</evidence>
<dbReference type="PANTHER" id="PTHR32194:SF0">
    <property type="entry name" value="ATP-DEPENDENT PROTEASE SUBUNIT HSLV"/>
    <property type="match status" value="1"/>
</dbReference>
<proteinExistence type="evidence at transcript level"/>
<dbReference type="PANTHER" id="PTHR32194">
    <property type="entry name" value="METALLOPROTEASE TLDD"/>
    <property type="match status" value="1"/>
</dbReference>
<accession>C1C2Z3</accession>
<evidence type="ECO:0000256" key="8">
    <source>
        <dbReference type="ARBA" id="ARBA00022942"/>
    </source>
</evidence>
<dbReference type="GO" id="GO:0005737">
    <property type="term" value="C:cytoplasm"/>
    <property type="evidence" value="ECO:0007669"/>
    <property type="project" value="TreeGrafter"/>
</dbReference>
<comment type="subunit">
    <text evidence="9">The 26S proteasome consists of a 20S proteasome core and two 19S regulatory subunits. The 20S proteasome core is composed of 28 subunits that are arranged in four stacked rings, resulting in a barrel-shaped structure. The two end rings are each formed by seven alpha subunits, and the two central rings are each formed by seven beta subunits. The catalytic chamber with the active sites is on the inside of the barrel.</text>
</comment>
<comment type="subcellular location">
    <subcellularLocation>
        <location evidence="2">Nucleus</location>
    </subcellularLocation>
</comment>
<reference evidence="11" key="1">
    <citation type="submission" date="2009-03" db="EMBL/GenBank/DDBJ databases">
        <title>Caligus clemensi ESTs and full-length cDNAs.</title>
        <authorList>
            <person name="Yasuike M."/>
            <person name="von Schalburg K."/>
            <person name="Cooper G."/>
            <person name="Leong J."/>
            <person name="Jones S.R.M."/>
            <person name="Koop B.F."/>
        </authorList>
    </citation>
    <scope>NUCLEOTIDE SEQUENCE</scope>
    <source>
        <tissue evidence="11">Whole</tissue>
    </source>
</reference>
<dbReference type="EC" id="3.4.25.1" evidence="3"/>
<dbReference type="InterPro" id="IPR000243">
    <property type="entry name" value="Pept_T1A_subB"/>
</dbReference>
<dbReference type="PRINTS" id="PR00141">
    <property type="entry name" value="PROTEASOME"/>
</dbReference>
<dbReference type="Gene3D" id="3.60.20.10">
    <property type="entry name" value="Glutamine Phosphoribosylpyrophosphate, subunit 1, domain 1"/>
    <property type="match status" value="1"/>
</dbReference>
<keyword evidence="8 11" id="KW-0647">Proteasome</keyword>
<dbReference type="GO" id="GO:0019774">
    <property type="term" value="C:proteasome core complex, beta-subunit complex"/>
    <property type="evidence" value="ECO:0007669"/>
    <property type="project" value="UniProtKB-ARBA"/>
</dbReference>
<keyword evidence="4" id="KW-0963">Cytoplasm</keyword>
<protein>
    <recommendedName>
        <fullName evidence="3">proteasome endopeptidase complex</fullName>
        <ecNumber evidence="3">3.4.25.1</ecNumber>
    </recommendedName>
</protein>
<organism evidence="11">
    <name type="scientific">Caligus clemensi</name>
    <name type="common">Sea louse</name>
    <dbReference type="NCBI Taxonomy" id="344056"/>
    <lineage>
        <taxon>Eukaryota</taxon>
        <taxon>Metazoa</taxon>
        <taxon>Ecdysozoa</taxon>
        <taxon>Arthropoda</taxon>
        <taxon>Crustacea</taxon>
        <taxon>Multicrustacea</taxon>
        <taxon>Hexanauplia</taxon>
        <taxon>Copepoda</taxon>
        <taxon>Siphonostomatoida</taxon>
        <taxon>Caligidae</taxon>
        <taxon>Caligus</taxon>
    </lineage>
</organism>
<keyword evidence="5" id="KW-0645">Protease</keyword>
<keyword evidence="7" id="KW-0378">Hydrolase</keyword>
<evidence type="ECO:0000256" key="5">
    <source>
        <dbReference type="ARBA" id="ARBA00022670"/>
    </source>
</evidence>
<dbReference type="MEROPS" id="T01.010"/>
<dbReference type="GO" id="GO:0051603">
    <property type="term" value="P:proteolysis involved in protein catabolic process"/>
    <property type="evidence" value="ECO:0007669"/>
    <property type="project" value="InterPro"/>
</dbReference>
<evidence type="ECO:0000256" key="7">
    <source>
        <dbReference type="ARBA" id="ARBA00022801"/>
    </source>
</evidence>
<dbReference type="CDD" id="cd03762">
    <property type="entry name" value="proteasome_beta_type_6"/>
    <property type="match status" value="1"/>
</dbReference>
<dbReference type="GO" id="GO:0005634">
    <property type="term" value="C:nucleus"/>
    <property type="evidence" value="ECO:0007669"/>
    <property type="project" value="UniProtKB-SubCell"/>
</dbReference>
<dbReference type="PROSITE" id="PS51476">
    <property type="entry name" value="PROTEASOME_BETA_2"/>
    <property type="match status" value="1"/>
</dbReference>
<gene>
    <name evidence="11" type="primary">PSB6</name>
</gene>
<dbReference type="InterPro" id="IPR023333">
    <property type="entry name" value="Proteasome_suB-type"/>
</dbReference>
<name>C1C2Z3_CALCM</name>
<dbReference type="Pfam" id="PF00227">
    <property type="entry name" value="Proteasome"/>
    <property type="match status" value="1"/>
</dbReference>
<evidence type="ECO:0000256" key="6">
    <source>
        <dbReference type="ARBA" id="ARBA00022698"/>
    </source>
</evidence>
<evidence type="ECO:0000256" key="4">
    <source>
        <dbReference type="ARBA" id="ARBA00022490"/>
    </source>
</evidence>
<evidence type="ECO:0000256" key="9">
    <source>
        <dbReference type="ARBA" id="ARBA00026071"/>
    </source>
</evidence>
<sequence length="230" mass="24557">MMLSLASPITEFPGITENSDFLGIGAGEASTGTTLLACEYKDGVLLAADCRTSHGSLVVNRETDKLTPVSDKILCCRSGSAADTQAIAKAIRYNLDMYNVMMGETAPVETVAHLFKSICYEYRDSLTAGILVGGWDKIRGGQVYSIPLGGMCVRQAYASGGSGSVYLHAFMSANYKEGMNKEDCKKMLIRGIASAVEFDGSSGGSCRWASITKDGIEKGVVLYDELPTIR</sequence>
<evidence type="ECO:0000256" key="1">
    <source>
        <dbReference type="ARBA" id="ARBA00001198"/>
    </source>
</evidence>
<feature type="active site" description="Nucleophile" evidence="10">
    <location>
        <position position="33"/>
    </location>
</feature>
<keyword evidence="6" id="KW-0888">Threonine protease</keyword>
<evidence type="ECO:0000256" key="3">
    <source>
        <dbReference type="ARBA" id="ARBA00012039"/>
    </source>
</evidence>
<dbReference type="InterPro" id="IPR029055">
    <property type="entry name" value="Ntn_hydrolases_N"/>
</dbReference>